<protein>
    <recommendedName>
        <fullName evidence="4">Thioredoxin-like fold domain-containing protein</fullName>
    </recommendedName>
</protein>
<name>T0AYI5_9RHOO</name>
<dbReference type="InterPro" id="IPR036249">
    <property type="entry name" value="Thioredoxin-like_sf"/>
</dbReference>
<proteinExistence type="predicted"/>
<dbReference type="PATRIC" id="fig|1348657.5.peg.1904"/>
<evidence type="ECO:0008006" key="4">
    <source>
        <dbReference type="Google" id="ProtNLM"/>
    </source>
</evidence>
<feature type="signal peptide" evidence="1">
    <location>
        <begin position="1"/>
        <end position="18"/>
    </location>
</feature>
<sequence>MVRKVAAILACVPMALSAAPPMQPKAMETLPQATNLARDAATMREKRMPMLVLYSQHGCHFCATARSYLAPMAAAEIRGRHVLFRQIDIDSDAGLVDFSGTQSSHRAVAKAQKASFTPTVRLFDADGRAIGEDIVGLRLEDFYGLYVDNAIAQARRHMGASD</sequence>
<gene>
    <name evidence="2" type="ORF">M622_15150</name>
</gene>
<dbReference type="SUPFAM" id="SSF52833">
    <property type="entry name" value="Thioredoxin-like"/>
    <property type="match status" value="1"/>
</dbReference>
<evidence type="ECO:0000313" key="3">
    <source>
        <dbReference type="Proteomes" id="UP000015455"/>
    </source>
</evidence>
<comment type="caution">
    <text evidence="2">The sequence shown here is derived from an EMBL/GenBank/DDBJ whole genome shotgun (WGS) entry which is preliminary data.</text>
</comment>
<dbReference type="Gene3D" id="3.40.30.10">
    <property type="entry name" value="Glutaredoxin"/>
    <property type="match status" value="1"/>
</dbReference>
<dbReference type="AlphaFoldDB" id="T0AYI5"/>
<evidence type="ECO:0000313" key="2">
    <source>
        <dbReference type="EMBL" id="EPZ15618.1"/>
    </source>
</evidence>
<dbReference type="Proteomes" id="UP000015455">
    <property type="component" value="Unassembled WGS sequence"/>
</dbReference>
<evidence type="ECO:0000256" key="1">
    <source>
        <dbReference type="SAM" id="SignalP"/>
    </source>
</evidence>
<reference evidence="2 3" key="1">
    <citation type="submission" date="2013-06" db="EMBL/GenBank/DDBJ databases">
        <title>Draft genome sequence of Thauera terpenica.</title>
        <authorList>
            <person name="Liu B."/>
            <person name="Frostegard A.H."/>
            <person name="Shapleigh J.P."/>
        </authorList>
    </citation>
    <scope>NUCLEOTIDE SEQUENCE [LARGE SCALE GENOMIC DNA]</scope>
    <source>
        <strain evidence="2 3">58Eu</strain>
    </source>
</reference>
<dbReference type="EMBL" id="ATJV01000053">
    <property type="protein sequence ID" value="EPZ15618.1"/>
    <property type="molecule type" value="Genomic_DNA"/>
</dbReference>
<accession>T0AYI5</accession>
<dbReference type="STRING" id="1348657.M622_15150"/>
<keyword evidence="3" id="KW-1185">Reference proteome</keyword>
<organism evidence="2 3">
    <name type="scientific">Thauera terpenica 58Eu</name>
    <dbReference type="NCBI Taxonomy" id="1348657"/>
    <lineage>
        <taxon>Bacteria</taxon>
        <taxon>Pseudomonadati</taxon>
        <taxon>Pseudomonadota</taxon>
        <taxon>Betaproteobacteria</taxon>
        <taxon>Rhodocyclales</taxon>
        <taxon>Zoogloeaceae</taxon>
        <taxon>Thauera</taxon>
    </lineage>
</organism>
<dbReference type="eggNOG" id="COG2143">
    <property type="taxonomic scope" value="Bacteria"/>
</dbReference>
<feature type="chain" id="PRO_5004560711" description="Thioredoxin-like fold domain-containing protein" evidence="1">
    <location>
        <begin position="19"/>
        <end position="162"/>
    </location>
</feature>
<keyword evidence="1" id="KW-0732">Signal</keyword>